<keyword evidence="2" id="KW-1185">Reference proteome</keyword>
<name>A0A448WPK2_9PLAT</name>
<protein>
    <submittedName>
        <fullName evidence="1">Uncharacterized protein</fullName>
    </submittedName>
</protein>
<sequence length="137" mass="15459">LQETLIQNNPYFTPPVHQAHSFPSSSKASYEPAGLLSASRTGSLALSAWADGSHVNRHAWFSANLLPEVQNSFISSRELPAISTPAWLLLQPETEMDAIEQLRRRRRHRVFSDNEVLWPSLNSENQSGKLLCFENFL</sequence>
<dbReference type="EMBL" id="CAAALY010029974">
    <property type="protein sequence ID" value="VEL16822.1"/>
    <property type="molecule type" value="Genomic_DNA"/>
</dbReference>
<comment type="caution">
    <text evidence="1">The sequence shown here is derived from an EMBL/GenBank/DDBJ whole genome shotgun (WGS) entry which is preliminary data.</text>
</comment>
<accession>A0A448WPK2</accession>
<evidence type="ECO:0000313" key="1">
    <source>
        <dbReference type="EMBL" id="VEL16822.1"/>
    </source>
</evidence>
<organism evidence="1 2">
    <name type="scientific">Protopolystoma xenopodis</name>
    <dbReference type="NCBI Taxonomy" id="117903"/>
    <lineage>
        <taxon>Eukaryota</taxon>
        <taxon>Metazoa</taxon>
        <taxon>Spiralia</taxon>
        <taxon>Lophotrochozoa</taxon>
        <taxon>Platyhelminthes</taxon>
        <taxon>Monogenea</taxon>
        <taxon>Polyopisthocotylea</taxon>
        <taxon>Polystomatidea</taxon>
        <taxon>Polystomatidae</taxon>
        <taxon>Protopolystoma</taxon>
    </lineage>
</organism>
<evidence type="ECO:0000313" key="2">
    <source>
        <dbReference type="Proteomes" id="UP000784294"/>
    </source>
</evidence>
<proteinExistence type="predicted"/>
<feature type="non-terminal residue" evidence="1">
    <location>
        <position position="1"/>
    </location>
</feature>
<gene>
    <name evidence="1" type="ORF">PXEA_LOCUS10262</name>
</gene>
<dbReference type="AlphaFoldDB" id="A0A448WPK2"/>
<dbReference type="Proteomes" id="UP000784294">
    <property type="component" value="Unassembled WGS sequence"/>
</dbReference>
<reference evidence="1" key="1">
    <citation type="submission" date="2018-11" db="EMBL/GenBank/DDBJ databases">
        <authorList>
            <consortium name="Pathogen Informatics"/>
        </authorList>
    </citation>
    <scope>NUCLEOTIDE SEQUENCE</scope>
</reference>